<keyword evidence="2" id="KW-0597">Phosphoprotein</keyword>
<dbReference type="InterPro" id="IPR000873">
    <property type="entry name" value="AMP-dep_synth/lig_dom"/>
</dbReference>
<accession>A0A2G1BQP0</accession>
<proteinExistence type="predicted"/>
<evidence type="ECO:0000256" key="1">
    <source>
        <dbReference type="ARBA" id="ARBA00022450"/>
    </source>
</evidence>
<dbReference type="CDD" id="cd05930">
    <property type="entry name" value="A_NRPS"/>
    <property type="match status" value="1"/>
</dbReference>
<dbReference type="InterPro" id="IPR009081">
    <property type="entry name" value="PP-bd_ACP"/>
</dbReference>
<dbReference type="GO" id="GO:0005737">
    <property type="term" value="C:cytoplasm"/>
    <property type="evidence" value="ECO:0007669"/>
    <property type="project" value="TreeGrafter"/>
</dbReference>
<reference evidence="4 5" key="1">
    <citation type="journal article" date="2016" name="Nat. Commun.">
        <title>Microbial interactions lead to rapid micro-scale successions on model marine particles.</title>
        <authorList>
            <person name="Datta M.S."/>
            <person name="Sliwerska E."/>
            <person name="Gore J."/>
            <person name="Polz M.F."/>
            <person name="Cordero O.X."/>
        </authorList>
    </citation>
    <scope>NUCLEOTIDE SEQUENCE [LARGE SCALE GENOMIC DNA]</scope>
    <source>
        <strain evidence="4 5">4G03</strain>
    </source>
</reference>
<evidence type="ECO:0000259" key="3">
    <source>
        <dbReference type="PROSITE" id="PS50075"/>
    </source>
</evidence>
<keyword evidence="1" id="KW-0596">Phosphopantetheine</keyword>
<dbReference type="Proteomes" id="UP000222163">
    <property type="component" value="Unassembled WGS sequence"/>
</dbReference>
<dbReference type="RefSeq" id="WP_141554076.1">
    <property type="nucleotide sequence ID" value="NZ_PDUU01000018.1"/>
</dbReference>
<evidence type="ECO:0000313" key="4">
    <source>
        <dbReference type="EMBL" id="PHN96371.1"/>
    </source>
</evidence>
<evidence type="ECO:0000313" key="5">
    <source>
        <dbReference type="Proteomes" id="UP000222163"/>
    </source>
</evidence>
<sequence>KGVMIEHRNIVNTILSQIEIFNLNNCKNSLQFASFSFDASVSEIFISLLSGTSLHIATNEVRENPKNLEEFIIDRRIDIATIPPAYLRYMDVNSLEGMVSLITAGESPDYGKVKEYLEMKKGDYFNAYGPTETSICGTIFKIGKEEDLNCTSLPIGKPIHNVNLYVVDNEGGIVPKEVVGEICISGYGVARGYLNKPELTKEKFIKTMYVKEETLYKTGDLGYWTAEGNIVFVGRKDDQVKINGYRIELEEVASKLKEKSGIKQSYVTVFNKENEGKELVAYVTSNEKLQSSELRKYLVERLPRYMVPTYFIQIDELPITTNGKIDKKSLLLPDGMGMNTGIEYVAPQNGNEENLIKILSNQLGIDSNKIGVLDNFFDLGMNSIKLMKFINVLNQKFDLEIKPVVLFQYPNIKELTHYLFHKDEENEDLQDENITQEFEDMLDLMEE</sequence>
<feature type="domain" description="Carrier" evidence="3">
    <location>
        <begin position="346"/>
        <end position="423"/>
    </location>
</feature>
<dbReference type="Gene3D" id="1.10.1200.10">
    <property type="entry name" value="ACP-like"/>
    <property type="match status" value="1"/>
</dbReference>
<dbReference type="SUPFAM" id="SSF56801">
    <property type="entry name" value="Acetyl-CoA synthetase-like"/>
    <property type="match status" value="1"/>
</dbReference>
<dbReference type="EMBL" id="PDUU01000018">
    <property type="protein sequence ID" value="PHN96371.1"/>
    <property type="molecule type" value="Genomic_DNA"/>
</dbReference>
<evidence type="ECO:0000256" key="2">
    <source>
        <dbReference type="ARBA" id="ARBA00022553"/>
    </source>
</evidence>
<dbReference type="InterPro" id="IPR042099">
    <property type="entry name" value="ANL_N_sf"/>
</dbReference>
<dbReference type="Pfam" id="PF00550">
    <property type="entry name" value="PP-binding"/>
    <property type="match status" value="1"/>
</dbReference>
<dbReference type="GO" id="GO:0031177">
    <property type="term" value="F:phosphopantetheine binding"/>
    <property type="evidence" value="ECO:0007669"/>
    <property type="project" value="InterPro"/>
</dbReference>
<dbReference type="Gene3D" id="3.30.300.30">
    <property type="match status" value="1"/>
</dbReference>
<name>A0A2G1BQP0_9FLAO</name>
<organism evidence="4 5">
    <name type="scientific">Tenacibaculum discolor</name>
    <dbReference type="NCBI Taxonomy" id="361581"/>
    <lineage>
        <taxon>Bacteria</taxon>
        <taxon>Pseudomonadati</taxon>
        <taxon>Bacteroidota</taxon>
        <taxon>Flavobacteriia</taxon>
        <taxon>Flavobacteriales</taxon>
        <taxon>Flavobacteriaceae</taxon>
        <taxon>Tenacibaculum</taxon>
    </lineage>
</organism>
<dbReference type="SMART" id="SM01294">
    <property type="entry name" value="PKS_PP_betabranch"/>
    <property type="match status" value="1"/>
</dbReference>
<dbReference type="InterPro" id="IPR025110">
    <property type="entry name" value="AMP-bd_C"/>
</dbReference>
<dbReference type="GO" id="GO:0043041">
    <property type="term" value="P:amino acid activation for nonribosomal peptide biosynthetic process"/>
    <property type="evidence" value="ECO:0007669"/>
    <property type="project" value="TreeGrafter"/>
</dbReference>
<gene>
    <name evidence="4" type="ORF">CSC81_14590</name>
</gene>
<dbReference type="Pfam" id="PF00501">
    <property type="entry name" value="AMP-binding"/>
    <property type="match status" value="1"/>
</dbReference>
<dbReference type="InterPro" id="IPR020806">
    <property type="entry name" value="PKS_PP-bd"/>
</dbReference>
<protein>
    <submittedName>
        <fullName evidence="4">Non-ribosomal peptide synthetase</fullName>
    </submittedName>
</protein>
<dbReference type="SUPFAM" id="SSF47336">
    <property type="entry name" value="ACP-like"/>
    <property type="match status" value="1"/>
</dbReference>
<dbReference type="SMART" id="SM00823">
    <property type="entry name" value="PKS_PP"/>
    <property type="match status" value="1"/>
</dbReference>
<dbReference type="Gene3D" id="3.40.50.12780">
    <property type="entry name" value="N-terminal domain of ligase-like"/>
    <property type="match status" value="1"/>
</dbReference>
<dbReference type="PROSITE" id="PS50075">
    <property type="entry name" value="CARRIER"/>
    <property type="match status" value="1"/>
</dbReference>
<dbReference type="InterPro" id="IPR036736">
    <property type="entry name" value="ACP-like_sf"/>
</dbReference>
<dbReference type="FunFam" id="3.30.300.30:FF:000010">
    <property type="entry name" value="Enterobactin synthetase component F"/>
    <property type="match status" value="1"/>
</dbReference>
<dbReference type="PANTHER" id="PTHR45527:SF1">
    <property type="entry name" value="FATTY ACID SYNTHASE"/>
    <property type="match status" value="1"/>
</dbReference>
<feature type="non-terminal residue" evidence="4">
    <location>
        <position position="1"/>
    </location>
</feature>
<dbReference type="InterPro" id="IPR045851">
    <property type="entry name" value="AMP-bd_C_sf"/>
</dbReference>
<dbReference type="Pfam" id="PF13193">
    <property type="entry name" value="AMP-binding_C"/>
    <property type="match status" value="1"/>
</dbReference>
<dbReference type="PANTHER" id="PTHR45527">
    <property type="entry name" value="NONRIBOSOMAL PEPTIDE SYNTHETASE"/>
    <property type="match status" value="1"/>
</dbReference>
<comment type="caution">
    <text evidence="4">The sequence shown here is derived from an EMBL/GenBank/DDBJ whole genome shotgun (WGS) entry which is preliminary data.</text>
</comment>
<dbReference type="AlphaFoldDB" id="A0A2G1BQP0"/>
<dbReference type="GO" id="GO:0044550">
    <property type="term" value="P:secondary metabolite biosynthetic process"/>
    <property type="evidence" value="ECO:0007669"/>
    <property type="project" value="TreeGrafter"/>
</dbReference>